<proteinExistence type="predicted"/>
<evidence type="ECO:0000256" key="1">
    <source>
        <dbReference type="SAM" id="MobiDB-lite"/>
    </source>
</evidence>
<dbReference type="Pfam" id="PF00027">
    <property type="entry name" value="cNMP_binding"/>
    <property type="match status" value="1"/>
</dbReference>
<dbReference type="RefSeq" id="WP_345693657.1">
    <property type="nucleotide sequence ID" value="NZ_BAABIT010000001.1"/>
</dbReference>
<reference evidence="4" key="1">
    <citation type="journal article" date="2019" name="Int. J. Syst. Evol. Microbiol.">
        <title>The Global Catalogue of Microorganisms (GCM) 10K type strain sequencing project: providing services to taxonomists for standard genome sequencing and annotation.</title>
        <authorList>
            <consortium name="The Broad Institute Genomics Platform"/>
            <consortium name="The Broad Institute Genome Sequencing Center for Infectious Disease"/>
            <person name="Wu L."/>
            <person name="Ma J."/>
        </authorList>
    </citation>
    <scope>NUCLEOTIDE SEQUENCE [LARGE SCALE GENOMIC DNA]</scope>
    <source>
        <strain evidence="4">CGMCC 4.1648</strain>
    </source>
</reference>
<dbReference type="InterPro" id="IPR018490">
    <property type="entry name" value="cNMP-bd_dom_sf"/>
</dbReference>
<dbReference type="Proteomes" id="UP001595829">
    <property type="component" value="Unassembled WGS sequence"/>
</dbReference>
<gene>
    <name evidence="3" type="ORF">ACFPM3_06045</name>
</gene>
<name>A0ABV9XDP8_9ACTN</name>
<dbReference type="NCBIfam" id="NF041163">
    <property type="entry name" value="encap_f2b"/>
    <property type="match status" value="1"/>
</dbReference>
<dbReference type="InterPro" id="IPR000595">
    <property type="entry name" value="cNMP-bd_dom"/>
</dbReference>
<sequence>MSDRLSLSPEAARQLASTTKTTPQMRGITPRYLLRALPWVDVESGVYRVNRRRTYVLGDDRISTHTDDGTARVVPGDLRELPYLRDADDALLDMLADAFTEVSFEPGEVLSADGDTADRLWVLVRGRAEKRVDGPYGEDALLEVIGDGQFFDLEAWTRAGSMPYRVKALTSGVALCLDRGALAEVMDRHEGVRAAVDSYLTEGASLAGAEVPVDLSAGHAGEPDLPGTFVDYEDTPREYHMTLAQTVLRVHTRVADLYNGPIDQTRAQAMLTMHALRERQEASLLNHPRYGLFHNVAPGQRVQSRTGRPTPDDLDELLTRVWKQPSFFLAHPKTIAAFGRECTRRGVPPVTDSRFGSPLLTWRGVPLLPSDKVRFSGGAGAGTTEILLVRTGEAEQGVVGLRPASVADEVEPGLSMRNMGVDQKGITSYLMTAYFNAAVLVEDAVAVLQNVGVHHYHDYS</sequence>
<dbReference type="Gene3D" id="2.60.120.10">
    <property type="entry name" value="Jelly Rolls"/>
    <property type="match status" value="1"/>
</dbReference>
<dbReference type="SMART" id="SM00100">
    <property type="entry name" value="cNMP"/>
    <property type="match status" value="1"/>
</dbReference>
<protein>
    <submittedName>
        <fullName evidence="3">Family 2B encapsulin nanocompartment shell protein</fullName>
    </submittedName>
</protein>
<feature type="region of interest" description="Disordered" evidence="1">
    <location>
        <begin position="1"/>
        <end position="22"/>
    </location>
</feature>
<keyword evidence="4" id="KW-1185">Reference proteome</keyword>
<feature type="domain" description="Cyclic nucleotide-binding" evidence="2">
    <location>
        <begin position="83"/>
        <end position="186"/>
    </location>
</feature>
<dbReference type="CDD" id="cd00038">
    <property type="entry name" value="CAP_ED"/>
    <property type="match status" value="1"/>
</dbReference>
<evidence type="ECO:0000313" key="4">
    <source>
        <dbReference type="Proteomes" id="UP001595829"/>
    </source>
</evidence>
<dbReference type="InterPro" id="IPR045641">
    <property type="entry name" value="SrpI-like"/>
</dbReference>
<dbReference type="SUPFAM" id="SSF51206">
    <property type="entry name" value="cAMP-binding domain-like"/>
    <property type="match status" value="1"/>
</dbReference>
<dbReference type="Pfam" id="PF19307">
    <property type="entry name" value="SrpI-like"/>
    <property type="match status" value="1"/>
</dbReference>
<dbReference type="InterPro" id="IPR014710">
    <property type="entry name" value="RmlC-like_jellyroll"/>
</dbReference>
<dbReference type="EMBL" id="JBHSJD010000002">
    <property type="protein sequence ID" value="MFC5021712.1"/>
    <property type="molecule type" value="Genomic_DNA"/>
</dbReference>
<evidence type="ECO:0000313" key="3">
    <source>
        <dbReference type="EMBL" id="MFC5021712.1"/>
    </source>
</evidence>
<comment type="caution">
    <text evidence="3">The sequence shown here is derived from an EMBL/GenBank/DDBJ whole genome shotgun (WGS) entry which is preliminary data.</text>
</comment>
<accession>A0ABV9XDP8</accession>
<evidence type="ECO:0000259" key="2">
    <source>
        <dbReference type="PROSITE" id="PS50042"/>
    </source>
</evidence>
<organism evidence="3 4">
    <name type="scientific">Streptomyces coeruleoprunus</name>
    <dbReference type="NCBI Taxonomy" id="285563"/>
    <lineage>
        <taxon>Bacteria</taxon>
        <taxon>Bacillati</taxon>
        <taxon>Actinomycetota</taxon>
        <taxon>Actinomycetes</taxon>
        <taxon>Kitasatosporales</taxon>
        <taxon>Streptomycetaceae</taxon>
        <taxon>Streptomyces</taxon>
    </lineage>
</organism>
<dbReference type="PROSITE" id="PS50042">
    <property type="entry name" value="CNMP_BINDING_3"/>
    <property type="match status" value="1"/>
</dbReference>
<dbReference type="InterPro" id="IPR049817">
    <property type="entry name" value="Encap_f2b"/>
</dbReference>